<gene>
    <name evidence="2" type="ORF">PCOR1329_LOCUS12367</name>
</gene>
<organism evidence="2 3">
    <name type="scientific">Prorocentrum cordatum</name>
    <dbReference type="NCBI Taxonomy" id="2364126"/>
    <lineage>
        <taxon>Eukaryota</taxon>
        <taxon>Sar</taxon>
        <taxon>Alveolata</taxon>
        <taxon>Dinophyceae</taxon>
        <taxon>Prorocentrales</taxon>
        <taxon>Prorocentraceae</taxon>
        <taxon>Prorocentrum</taxon>
    </lineage>
</organism>
<evidence type="ECO:0000313" key="3">
    <source>
        <dbReference type="Proteomes" id="UP001189429"/>
    </source>
</evidence>
<keyword evidence="3" id="KW-1185">Reference proteome</keyword>
<accession>A0ABN9QIY5</accession>
<reference evidence="2" key="1">
    <citation type="submission" date="2023-10" db="EMBL/GenBank/DDBJ databases">
        <authorList>
            <person name="Chen Y."/>
            <person name="Shah S."/>
            <person name="Dougan E. K."/>
            <person name="Thang M."/>
            <person name="Chan C."/>
        </authorList>
    </citation>
    <scope>NUCLEOTIDE SEQUENCE [LARGE SCALE GENOMIC DNA]</scope>
</reference>
<evidence type="ECO:0000256" key="1">
    <source>
        <dbReference type="SAM" id="Coils"/>
    </source>
</evidence>
<evidence type="ECO:0000313" key="2">
    <source>
        <dbReference type="EMBL" id="CAK0805992.1"/>
    </source>
</evidence>
<protein>
    <recommendedName>
        <fullName evidence="4">Meiosis-specific nuclear structural protein 1</fullName>
    </recommendedName>
</protein>
<feature type="coiled-coil region" evidence="1">
    <location>
        <begin position="66"/>
        <end position="122"/>
    </location>
</feature>
<name>A0ABN9QIY5_9DINO</name>
<feature type="non-terminal residue" evidence="2">
    <location>
        <position position="1"/>
    </location>
</feature>
<evidence type="ECO:0008006" key="4">
    <source>
        <dbReference type="Google" id="ProtNLM"/>
    </source>
</evidence>
<feature type="coiled-coil region" evidence="1">
    <location>
        <begin position="230"/>
        <end position="296"/>
    </location>
</feature>
<dbReference type="EMBL" id="CAUYUJ010003605">
    <property type="protein sequence ID" value="CAK0805992.1"/>
    <property type="molecule type" value="Genomic_DNA"/>
</dbReference>
<feature type="non-terminal residue" evidence="2">
    <location>
        <position position="398"/>
    </location>
</feature>
<proteinExistence type="predicted"/>
<keyword evidence="1" id="KW-0175">Coiled coil</keyword>
<dbReference type="Proteomes" id="UP001189429">
    <property type="component" value="Unassembled WGS sequence"/>
</dbReference>
<comment type="caution">
    <text evidence="2">The sequence shown here is derived from an EMBL/GenBank/DDBJ whole genome shotgun (WGS) entry which is preliminary data.</text>
</comment>
<sequence length="398" mass="46039">GEVESMRQCFAELKMQNKARLVRREQELSKTAMTATEQAISRNTEALRRQGAQQERAFQHREELVHQFYAEKMQQEAQRIENHERALRHDLERQKLTYEQKIEQMNQDLRLEEQAAQVMAAQEMQRKNGIAEQIAEAQADLKREEIHQEHVIQQQTAIAANKLLEEHSTVQREREVVYQQAELQLEAQRHIQNKRDQLEAKEAGHQRATLQHQLFFNEAQALQQQIRHKNKHDQHQREQFLERYDQYEAEMHQQQQLANSEIDTDMLDGVASALTAENEKQKMQAQADNEEAYQRDNIRSALHAITPSGEFDCDVTRAPCYAELIQTATPNTAVHRGAPSSSGSSNGLTPPFYCSLRKSCGNYTSAKTEIIRCRHCGNENIEDRSVDLGYNCTHPATQ</sequence>